<keyword evidence="5 10" id="KW-0479">Metal-binding</keyword>
<feature type="binding site" evidence="10 13">
    <location>
        <position position="442"/>
    </location>
    <ligand>
        <name>Mn(2+)</name>
        <dbReference type="ChEBI" id="CHEBI:29035"/>
        <label>2</label>
    </ligand>
</feature>
<evidence type="ECO:0000256" key="13">
    <source>
        <dbReference type="PIRSR" id="PIRSR001492-3"/>
    </source>
</evidence>
<keyword evidence="6 10" id="KW-0324">Glycolysis</keyword>
<dbReference type="InterPro" id="IPR005995">
    <property type="entry name" value="Pgm_bpd_ind"/>
</dbReference>
<dbReference type="InterPro" id="IPR006124">
    <property type="entry name" value="Metalloenzyme"/>
</dbReference>
<feature type="binding site" evidence="10 12">
    <location>
        <position position="334"/>
    </location>
    <ligand>
        <name>substrate</name>
    </ligand>
</feature>
<evidence type="ECO:0000256" key="8">
    <source>
        <dbReference type="ARBA" id="ARBA00023235"/>
    </source>
</evidence>
<feature type="domain" description="BPG-independent PGAM N-terminal" evidence="15">
    <location>
        <begin position="82"/>
        <end position="297"/>
    </location>
</feature>
<feature type="binding site" evidence="10 12">
    <location>
        <position position="185"/>
    </location>
    <ligand>
        <name>substrate</name>
    </ligand>
</feature>
<dbReference type="GO" id="GO:0030145">
    <property type="term" value="F:manganese ion binding"/>
    <property type="evidence" value="ECO:0007669"/>
    <property type="project" value="UniProtKB-UniRule"/>
</dbReference>
<evidence type="ECO:0000313" key="16">
    <source>
        <dbReference type="EMBL" id="TFZ41194.1"/>
    </source>
</evidence>
<feature type="binding site" evidence="10 12">
    <location>
        <position position="191"/>
    </location>
    <ligand>
        <name>substrate</name>
    </ligand>
</feature>
<feature type="binding site" evidence="10 12">
    <location>
        <begin position="153"/>
        <end position="154"/>
    </location>
    <ligand>
        <name>substrate</name>
    </ligand>
</feature>
<dbReference type="CDD" id="cd16010">
    <property type="entry name" value="iPGM"/>
    <property type="match status" value="1"/>
</dbReference>
<dbReference type="PANTHER" id="PTHR31637">
    <property type="entry name" value="2,3-BISPHOSPHOGLYCERATE-INDEPENDENT PHOSPHOGLYCERATE MUTASE"/>
    <property type="match status" value="1"/>
</dbReference>
<dbReference type="InterPro" id="IPR036646">
    <property type="entry name" value="PGAM_B_sf"/>
</dbReference>
<comment type="subunit">
    <text evidence="10">Monomer.</text>
</comment>
<comment type="similarity">
    <text evidence="3 10">Belongs to the BPG-independent phosphoglycerate mutase family.</text>
</comment>
<dbReference type="Gene3D" id="3.40.1450.10">
    <property type="entry name" value="BPG-independent phosphoglycerate mutase, domain B"/>
    <property type="match status" value="1"/>
</dbReference>
<feature type="binding site" evidence="10 12">
    <location>
        <position position="123"/>
    </location>
    <ligand>
        <name>substrate</name>
    </ligand>
</feature>
<evidence type="ECO:0000256" key="1">
    <source>
        <dbReference type="ARBA" id="ARBA00000370"/>
    </source>
</evidence>
<feature type="binding site" evidence="10 13">
    <location>
        <position position="461"/>
    </location>
    <ligand>
        <name>Mn(2+)</name>
        <dbReference type="ChEBI" id="CHEBI:29035"/>
        <label>1</label>
    </ligand>
</feature>
<accession>A0A4Z0D8F4</accession>
<feature type="binding site" evidence="10 13">
    <location>
        <position position="443"/>
    </location>
    <ligand>
        <name>Mn(2+)</name>
        <dbReference type="ChEBI" id="CHEBI:29035"/>
        <label>2</label>
    </ligand>
</feature>
<dbReference type="AlphaFoldDB" id="A0A4Z0D8F4"/>
<dbReference type="GO" id="GO:0006096">
    <property type="term" value="P:glycolytic process"/>
    <property type="evidence" value="ECO:0007669"/>
    <property type="project" value="UniProtKB-UniRule"/>
</dbReference>
<dbReference type="NCBIfam" id="TIGR01307">
    <property type="entry name" value="pgm_bpd_ind"/>
    <property type="match status" value="1"/>
</dbReference>
<evidence type="ECO:0000256" key="7">
    <source>
        <dbReference type="ARBA" id="ARBA00023211"/>
    </source>
</evidence>
<keyword evidence="7 10" id="KW-0464">Manganese</keyword>
<feature type="binding site" evidence="10 13">
    <location>
        <position position="405"/>
    </location>
    <ligand>
        <name>Mn(2+)</name>
        <dbReference type="ChEBI" id="CHEBI:29035"/>
        <label>1</label>
    </ligand>
</feature>
<evidence type="ECO:0000259" key="14">
    <source>
        <dbReference type="Pfam" id="PF01676"/>
    </source>
</evidence>
<evidence type="ECO:0000256" key="2">
    <source>
        <dbReference type="ARBA" id="ARBA00004798"/>
    </source>
</evidence>
<comment type="function">
    <text evidence="10">Catalyzes the interconversion of 2-phosphoglycerate and 3-phosphoglycerate.</text>
</comment>
<comment type="pathway">
    <text evidence="2 10">Carbohydrate degradation; glycolysis; pyruvate from D-glyceraldehyde 3-phosphate: step 3/5.</text>
</comment>
<dbReference type="FunFam" id="3.40.1450.10:FF:000001">
    <property type="entry name" value="2,3-bisphosphoglycerate-independent phosphoglycerate mutase"/>
    <property type="match status" value="1"/>
</dbReference>
<dbReference type="Pfam" id="PF06415">
    <property type="entry name" value="iPGM_N"/>
    <property type="match status" value="1"/>
</dbReference>
<evidence type="ECO:0000256" key="5">
    <source>
        <dbReference type="ARBA" id="ARBA00022723"/>
    </source>
</evidence>
<evidence type="ECO:0000256" key="4">
    <source>
        <dbReference type="ARBA" id="ARBA00012026"/>
    </source>
</evidence>
<comment type="catalytic activity">
    <reaction evidence="1 10">
        <text>(2R)-2-phosphoglycerate = (2R)-3-phosphoglycerate</text>
        <dbReference type="Rhea" id="RHEA:15901"/>
        <dbReference type="ChEBI" id="CHEBI:58272"/>
        <dbReference type="ChEBI" id="CHEBI:58289"/>
        <dbReference type="EC" id="5.4.2.12"/>
    </reaction>
</comment>
<dbReference type="Pfam" id="PF01676">
    <property type="entry name" value="Metalloenzyme"/>
    <property type="match status" value="1"/>
</dbReference>
<feature type="binding site" evidence="10 13">
    <location>
        <position position="62"/>
    </location>
    <ligand>
        <name>Mn(2+)</name>
        <dbReference type="ChEBI" id="CHEBI:29035"/>
        <label>2</label>
    </ligand>
</feature>
<gene>
    <name evidence="10" type="primary">gpmI</name>
    <name evidence="16" type="ORF">E4100_03590</name>
</gene>
<name>A0A4Z0D8F4_9FIRM</name>
<dbReference type="SUPFAM" id="SSF64158">
    <property type="entry name" value="2,3-Bisphosphoglycerate-independent phosphoglycerate mutase, substrate-binding domain"/>
    <property type="match status" value="1"/>
</dbReference>
<dbReference type="OrthoDB" id="9800863at2"/>
<evidence type="ECO:0000256" key="6">
    <source>
        <dbReference type="ARBA" id="ARBA00023152"/>
    </source>
</evidence>
<keyword evidence="17" id="KW-1185">Reference proteome</keyword>
<comment type="cofactor">
    <cofactor evidence="10">
        <name>Mn(2+)</name>
        <dbReference type="ChEBI" id="CHEBI:29035"/>
    </cofactor>
    <text evidence="10">Binds 2 manganese ions per subunit.</text>
</comment>
<evidence type="ECO:0000259" key="15">
    <source>
        <dbReference type="Pfam" id="PF06415"/>
    </source>
</evidence>
<evidence type="ECO:0000256" key="11">
    <source>
        <dbReference type="PIRSR" id="PIRSR001492-1"/>
    </source>
</evidence>
<evidence type="ECO:0000256" key="10">
    <source>
        <dbReference type="HAMAP-Rule" id="MF_01038"/>
    </source>
</evidence>
<reference evidence="16 17" key="1">
    <citation type="submission" date="2019-03" db="EMBL/GenBank/DDBJ databases">
        <title>Draft genome sequence data and analysis of a Fermenting Bacterium, Soehngenia longevitae strain 1933PT, isolated from petroleum reservoir in Azerbaijan.</title>
        <authorList>
            <person name="Grouzdev D.S."/>
            <person name="Bidzhieva S.K."/>
            <person name="Sokolova D.S."/>
            <person name="Tourova T.P."/>
            <person name="Poltaraus A.B."/>
            <person name="Nazina T.N."/>
        </authorList>
    </citation>
    <scope>NUCLEOTIDE SEQUENCE [LARGE SCALE GENOMIC DNA]</scope>
    <source>
        <strain evidence="16 17">1933P</strain>
    </source>
</reference>
<evidence type="ECO:0000313" key="17">
    <source>
        <dbReference type="Proteomes" id="UP000298381"/>
    </source>
</evidence>
<evidence type="ECO:0000256" key="3">
    <source>
        <dbReference type="ARBA" id="ARBA00008819"/>
    </source>
</evidence>
<dbReference type="Proteomes" id="UP000298381">
    <property type="component" value="Unassembled WGS sequence"/>
</dbReference>
<evidence type="ECO:0000256" key="12">
    <source>
        <dbReference type="PIRSR" id="PIRSR001492-2"/>
    </source>
</evidence>
<dbReference type="PIRSF" id="PIRSF001492">
    <property type="entry name" value="IPGAM"/>
    <property type="match status" value="1"/>
</dbReference>
<feature type="binding site" evidence="10 12">
    <location>
        <begin position="260"/>
        <end position="263"/>
    </location>
    <ligand>
        <name>substrate</name>
    </ligand>
</feature>
<proteinExistence type="inferred from homology"/>
<comment type="caution">
    <text evidence="16">The sequence shown here is derived from an EMBL/GenBank/DDBJ whole genome shotgun (WGS) entry which is preliminary data.</text>
</comment>
<organism evidence="16 17">
    <name type="scientific">Soehngenia longivitae</name>
    <dbReference type="NCBI Taxonomy" id="2562294"/>
    <lineage>
        <taxon>Bacteria</taxon>
        <taxon>Bacillati</taxon>
        <taxon>Bacillota</taxon>
        <taxon>Tissierellia</taxon>
        <taxon>Tissierellales</taxon>
        <taxon>Tissierellaceae</taxon>
        <taxon>Soehngenia</taxon>
    </lineage>
</organism>
<protein>
    <recommendedName>
        <fullName evidence="9 10">2,3-bisphosphoglycerate-independent phosphoglycerate mutase</fullName>
        <shortName evidence="10">BPG-independent PGAM</shortName>
        <shortName evidence="10">Phosphoglyceromutase</shortName>
        <shortName evidence="10">iPGM</shortName>
        <ecNumber evidence="4 10">5.4.2.12</ecNumber>
    </recommendedName>
</protein>
<feature type="binding site" evidence="10 13">
    <location>
        <position position="12"/>
    </location>
    <ligand>
        <name>Mn(2+)</name>
        <dbReference type="ChEBI" id="CHEBI:29035"/>
        <label>2</label>
    </ligand>
</feature>
<dbReference type="HAMAP" id="MF_01038">
    <property type="entry name" value="GpmI"/>
    <property type="match status" value="1"/>
</dbReference>
<dbReference type="UniPathway" id="UPA00109">
    <property type="reaction ID" value="UER00186"/>
</dbReference>
<feature type="binding site" evidence="10 13">
    <location>
        <position position="401"/>
    </location>
    <ligand>
        <name>Mn(2+)</name>
        <dbReference type="ChEBI" id="CHEBI:29035"/>
        <label>1</label>
    </ligand>
</feature>
<dbReference type="GO" id="GO:0004619">
    <property type="term" value="F:phosphoglycerate mutase activity"/>
    <property type="evidence" value="ECO:0007669"/>
    <property type="project" value="UniProtKB-UniRule"/>
</dbReference>
<dbReference type="SUPFAM" id="SSF53649">
    <property type="entry name" value="Alkaline phosphatase-like"/>
    <property type="match status" value="1"/>
</dbReference>
<feature type="active site" description="Phosphoserine intermediate" evidence="10 11">
    <location>
        <position position="62"/>
    </location>
</feature>
<dbReference type="EMBL" id="SRIB01000003">
    <property type="protein sequence ID" value="TFZ41194.1"/>
    <property type="molecule type" value="Genomic_DNA"/>
</dbReference>
<dbReference type="InterPro" id="IPR011258">
    <property type="entry name" value="BPG-indep_PGM_N"/>
</dbReference>
<feature type="domain" description="Metalloenzyme" evidence="14">
    <location>
        <begin position="4"/>
        <end position="497"/>
    </location>
</feature>
<dbReference type="Gene3D" id="3.40.720.10">
    <property type="entry name" value="Alkaline Phosphatase, subunit A"/>
    <property type="match status" value="1"/>
</dbReference>
<dbReference type="GO" id="GO:0006007">
    <property type="term" value="P:glucose catabolic process"/>
    <property type="evidence" value="ECO:0007669"/>
    <property type="project" value="InterPro"/>
</dbReference>
<dbReference type="RefSeq" id="WP_135270675.1">
    <property type="nucleotide sequence ID" value="NZ_SRIB01000003.1"/>
</dbReference>
<keyword evidence="8 10" id="KW-0413">Isomerase</keyword>
<dbReference type="EC" id="5.4.2.12" evidence="4 10"/>
<dbReference type="PANTHER" id="PTHR31637:SF0">
    <property type="entry name" value="2,3-BISPHOSPHOGLYCERATE-INDEPENDENT PHOSPHOGLYCERATE MUTASE"/>
    <property type="match status" value="1"/>
</dbReference>
<dbReference type="GO" id="GO:0005829">
    <property type="term" value="C:cytosol"/>
    <property type="evidence" value="ECO:0007669"/>
    <property type="project" value="TreeGrafter"/>
</dbReference>
<evidence type="ECO:0000256" key="9">
    <source>
        <dbReference type="ARBA" id="ARBA00071648"/>
    </source>
</evidence>
<sequence>MSKKPVMLMILDGFGLGKEYEGNAVYLAKKPNYDKIVSKYPHSTLYASGLYVGLPEGQMGNSEVGHLNIGSGRIVYQELTRISKEIREGNFFKKEEFLNAIAHAKENHSKLHLIGLVSDGGVHSHNTHLYALLELMKKQDFNDVYIHAILDGRDVPPTIGSEHLRELEAKIKEIGVGKIATVSGRYYAMDRDKRWDRVKLAYDAIALGIGKAMSNPIDVVESSYKEGVNDEFILPTVILEDNKPVATIEDNDSIIFFNFRPDRARELTRAIIDDEFTGFERPLRKNLYYVTMTEYDKTIPHVHVAYKTDNLVNTLGETISKLGLNQLRIAETEKYAHVTFFFNGGREVPFENEDRVLIPSPKVATYDLKPEMSAYEVKDEAIRRIKSGKYDLIILNFANPDMVGHTGVIPAAVKAIETVDECMGEILDCMHEVGGEVLVTADHGNSEYMLDEVTKTPVTSHTSNKVPFILVSDRDVSLKDGILADIAPTILHLLDIEKPSEMTGETLIIEK</sequence>
<dbReference type="InterPro" id="IPR017850">
    <property type="entry name" value="Alkaline_phosphatase_core_sf"/>
</dbReference>